<accession>A0A6G1LA36</accession>
<dbReference type="Gene3D" id="3.40.50.720">
    <property type="entry name" value="NAD(P)-binding Rossmann-like Domain"/>
    <property type="match status" value="1"/>
</dbReference>
<dbReference type="SUPFAM" id="SSF51735">
    <property type="entry name" value="NAD(P)-binding Rossmann-fold domains"/>
    <property type="match status" value="1"/>
</dbReference>
<dbReference type="EMBL" id="ML995833">
    <property type="protein sequence ID" value="KAF2769500.1"/>
    <property type="molecule type" value="Genomic_DNA"/>
</dbReference>
<evidence type="ECO:0000256" key="2">
    <source>
        <dbReference type="ARBA" id="ARBA00023445"/>
    </source>
</evidence>
<evidence type="ECO:0000313" key="5">
    <source>
        <dbReference type="Proteomes" id="UP000799436"/>
    </source>
</evidence>
<evidence type="ECO:0000259" key="3">
    <source>
        <dbReference type="Pfam" id="PF13460"/>
    </source>
</evidence>
<keyword evidence="1" id="KW-0560">Oxidoreductase</keyword>
<protein>
    <submittedName>
        <fullName evidence="4">NAD(P)-binding protein</fullName>
    </submittedName>
</protein>
<dbReference type="InterPro" id="IPR016040">
    <property type="entry name" value="NAD(P)-bd_dom"/>
</dbReference>
<evidence type="ECO:0000256" key="1">
    <source>
        <dbReference type="ARBA" id="ARBA00023002"/>
    </source>
</evidence>
<feature type="domain" description="NAD(P)-binding" evidence="3">
    <location>
        <begin position="11"/>
        <end position="138"/>
    </location>
</feature>
<dbReference type="AlphaFoldDB" id="A0A6G1LA36"/>
<dbReference type="Pfam" id="PF13460">
    <property type="entry name" value="NAD_binding_10"/>
    <property type="match status" value="1"/>
</dbReference>
<dbReference type="OrthoDB" id="2735536at2759"/>
<dbReference type="Proteomes" id="UP000799436">
    <property type="component" value="Unassembled WGS sequence"/>
</dbReference>
<reference evidence="4" key="1">
    <citation type="journal article" date="2020" name="Stud. Mycol.">
        <title>101 Dothideomycetes genomes: a test case for predicting lifestyles and emergence of pathogens.</title>
        <authorList>
            <person name="Haridas S."/>
            <person name="Albert R."/>
            <person name="Binder M."/>
            <person name="Bloem J."/>
            <person name="Labutti K."/>
            <person name="Salamov A."/>
            <person name="Andreopoulos B."/>
            <person name="Baker S."/>
            <person name="Barry K."/>
            <person name="Bills G."/>
            <person name="Bluhm B."/>
            <person name="Cannon C."/>
            <person name="Castanera R."/>
            <person name="Culley D."/>
            <person name="Daum C."/>
            <person name="Ezra D."/>
            <person name="Gonzalez J."/>
            <person name="Henrissat B."/>
            <person name="Kuo A."/>
            <person name="Liang C."/>
            <person name="Lipzen A."/>
            <person name="Lutzoni F."/>
            <person name="Magnuson J."/>
            <person name="Mondo S."/>
            <person name="Nolan M."/>
            <person name="Ohm R."/>
            <person name="Pangilinan J."/>
            <person name="Park H.-J."/>
            <person name="Ramirez L."/>
            <person name="Alfaro M."/>
            <person name="Sun H."/>
            <person name="Tritt A."/>
            <person name="Yoshinaga Y."/>
            <person name="Zwiers L.-H."/>
            <person name="Turgeon B."/>
            <person name="Goodwin S."/>
            <person name="Spatafora J."/>
            <person name="Crous P."/>
            <person name="Grigoriev I."/>
        </authorList>
    </citation>
    <scope>NUCLEOTIDE SEQUENCE</scope>
    <source>
        <strain evidence="4">CBS 116005</strain>
    </source>
</reference>
<dbReference type="PANTHER" id="PTHR10366">
    <property type="entry name" value="NAD DEPENDENT EPIMERASE/DEHYDRATASE"/>
    <property type="match status" value="1"/>
</dbReference>
<dbReference type="InterPro" id="IPR050425">
    <property type="entry name" value="NAD(P)_dehydrat-like"/>
</dbReference>
<evidence type="ECO:0000313" key="4">
    <source>
        <dbReference type="EMBL" id="KAF2769500.1"/>
    </source>
</evidence>
<feature type="non-terminal residue" evidence="4">
    <location>
        <position position="161"/>
    </location>
</feature>
<comment type="similarity">
    <text evidence="2">Belongs to the NAD(P)-dependent epimerase/dehydratase family. Dihydroflavonol-4-reductase subfamily.</text>
</comment>
<name>A0A6G1LA36_9PEZI</name>
<feature type="non-terminal residue" evidence="4">
    <location>
        <position position="1"/>
    </location>
</feature>
<organism evidence="4 5">
    <name type="scientific">Teratosphaeria nubilosa</name>
    <dbReference type="NCBI Taxonomy" id="161662"/>
    <lineage>
        <taxon>Eukaryota</taxon>
        <taxon>Fungi</taxon>
        <taxon>Dikarya</taxon>
        <taxon>Ascomycota</taxon>
        <taxon>Pezizomycotina</taxon>
        <taxon>Dothideomycetes</taxon>
        <taxon>Dothideomycetidae</taxon>
        <taxon>Mycosphaerellales</taxon>
        <taxon>Teratosphaeriaceae</taxon>
        <taxon>Teratosphaeria</taxon>
    </lineage>
</organism>
<dbReference type="PANTHER" id="PTHR10366:SF564">
    <property type="entry name" value="STEROL-4-ALPHA-CARBOXYLATE 3-DEHYDROGENASE, DECARBOXYLATING"/>
    <property type="match status" value="1"/>
</dbReference>
<gene>
    <name evidence="4" type="ORF">EJ03DRAFT_245545</name>
</gene>
<dbReference type="GO" id="GO:0016616">
    <property type="term" value="F:oxidoreductase activity, acting on the CH-OH group of donors, NAD or NADP as acceptor"/>
    <property type="evidence" value="ECO:0007669"/>
    <property type="project" value="TreeGrafter"/>
</dbReference>
<sequence>LPRQSMILVIGANGGQGMHVVDQLLERGFRVRCTVRNAEKAISTGKYFEEKYGVGRYMPVVIPDMVHKGAFDLAIRGCSGVVHSASVMTYSTDPHEVVSPTIAGVLNALESAGKESGVKRFVCCSAPAATVSDTLGTINEVTGESWDIAAFEKAWNTAPPY</sequence>
<keyword evidence="5" id="KW-1185">Reference proteome</keyword>
<dbReference type="InterPro" id="IPR036291">
    <property type="entry name" value="NAD(P)-bd_dom_sf"/>
</dbReference>
<proteinExistence type="inferred from homology"/>